<evidence type="ECO:0000313" key="2">
    <source>
        <dbReference type="Proteomes" id="UP000235363"/>
    </source>
</evidence>
<comment type="caution">
    <text evidence="1">The sequence shown here is derived from an EMBL/GenBank/DDBJ whole genome shotgun (WGS) entry which is preliminary data.</text>
</comment>
<sequence length="341" mass="35640">MMDWASVSGFVADHAAPLAVGASTLAVAGLHVPFRGRSLRDAWRGPHPEPTAGLRVTAAGRNILPASALVDAVTECPVPVDVVSVLRTTARPGGEVAHRYRSFAGRLGVADSDWISVLVGGPAEHDRARLEFFVHRLGLLGLRARPLSGAEFAAATANPAGADAELLLARAPGRGHVRRPHLWFTPAHDVEVPRAPAQLVGTSRDGGPLVMSLPSIDRLDVVADAARLPELLVPTLLTGARVGIRTHRPRQFGVLLDHGAVLVPAAGDPTLDVLVLDGGARAARRSGTQTVVLHDADGTATTALPAEHAPPSLTIGDHAWHLTIGNEKTPVRPVPMFSATG</sequence>
<dbReference type="RefSeq" id="WP_102213969.1">
    <property type="nucleotide sequence ID" value="NZ_PNHF01000024.1"/>
</dbReference>
<dbReference type="EMBL" id="PNHF01000024">
    <property type="protein sequence ID" value="PMC61645.1"/>
    <property type="molecule type" value="Genomic_DNA"/>
</dbReference>
<name>A0A2N6SX43_9CORY</name>
<protein>
    <submittedName>
        <fullName evidence="1">Uncharacterized protein</fullName>
    </submittedName>
</protein>
<evidence type="ECO:0000313" key="1">
    <source>
        <dbReference type="EMBL" id="PMC61645.1"/>
    </source>
</evidence>
<dbReference type="Proteomes" id="UP000235363">
    <property type="component" value="Unassembled WGS sequence"/>
</dbReference>
<proteinExistence type="predicted"/>
<organism evidence="1 2">
    <name type="scientific">Corynebacterium xerosis</name>
    <dbReference type="NCBI Taxonomy" id="1725"/>
    <lineage>
        <taxon>Bacteria</taxon>
        <taxon>Bacillati</taxon>
        <taxon>Actinomycetota</taxon>
        <taxon>Actinomycetes</taxon>
        <taxon>Mycobacteriales</taxon>
        <taxon>Corynebacteriaceae</taxon>
        <taxon>Corynebacterium</taxon>
    </lineage>
</organism>
<gene>
    <name evidence="1" type="ORF">CJ204_10100</name>
</gene>
<reference evidence="1 2" key="1">
    <citation type="submission" date="2017-09" db="EMBL/GenBank/DDBJ databases">
        <title>Bacterial strain isolated from the female urinary microbiota.</title>
        <authorList>
            <person name="Thomas-White K."/>
            <person name="Kumar N."/>
            <person name="Forster S."/>
            <person name="Putonti C."/>
            <person name="Lawley T."/>
            <person name="Wolfe A.J."/>
        </authorList>
    </citation>
    <scope>NUCLEOTIDE SEQUENCE [LARGE SCALE GENOMIC DNA]</scope>
    <source>
        <strain evidence="1 2">UMB0908</strain>
    </source>
</reference>
<dbReference type="AlphaFoldDB" id="A0A2N6SX43"/>
<accession>A0A2N6SX43</accession>